<proteinExistence type="inferred from homology"/>
<keyword evidence="3 7" id="KW-1133">Transmembrane helix</keyword>
<feature type="transmembrane region" description="Helical" evidence="7">
    <location>
        <begin position="123"/>
        <end position="146"/>
    </location>
</feature>
<dbReference type="OrthoDB" id="444631at2759"/>
<dbReference type="GO" id="GO:0016020">
    <property type="term" value="C:membrane"/>
    <property type="evidence" value="ECO:0007669"/>
    <property type="project" value="UniProtKB-SubCell"/>
</dbReference>
<evidence type="ECO:0000256" key="2">
    <source>
        <dbReference type="ARBA" id="ARBA00022692"/>
    </source>
</evidence>
<dbReference type="GeneID" id="28731885"/>
<evidence type="ECO:0000259" key="8">
    <source>
        <dbReference type="Pfam" id="PF20684"/>
    </source>
</evidence>
<feature type="transmembrane region" description="Helical" evidence="7">
    <location>
        <begin position="166"/>
        <end position="188"/>
    </location>
</feature>
<comment type="similarity">
    <text evidence="5">Belongs to the SAT4 family.</text>
</comment>
<dbReference type="InterPro" id="IPR052337">
    <property type="entry name" value="SAT4-like"/>
</dbReference>
<dbReference type="InterPro" id="IPR049326">
    <property type="entry name" value="Rhodopsin_dom_fungi"/>
</dbReference>
<organism evidence="9 10">
    <name type="scientific">Cyphellophora attinorum</name>
    <dbReference type="NCBI Taxonomy" id="1664694"/>
    <lineage>
        <taxon>Eukaryota</taxon>
        <taxon>Fungi</taxon>
        <taxon>Dikarya</taxon>
        <taxon>Ascomycota</taxon>
        <taxon>Pezizomycotina</taxon>
        <taxon>Eurotiomycetes</taxon>
        <taxon>Chaetothyriomycetidae</taxon>
        <taxon>Chaetothyriales</taxon>
        <taxon>Cyphellophoraceae</taxon>
        <taxon>Cyphellophora</taxon>
    </lineage>
</organism>
<feature type="transmembrane region" description="Helical" evidence="7">
    <location>
        <begin position="6"/>
        <end position="29"/>
    </location>
</feature>
<evidence type="ECO:0000256" key="3">
    <source>
        <dbReference type="ARBA" id="ARBA00022989"/>
    </source>
</evidence>
<dbReference type="EMBL" id="LFJN01000036">
    <property type="protein sequence ID" value="KPI35770.1"/>
    <property type="molecule type" value="Genomic_DNA"/>
</dbReference>
<dbReference type="STRING" id="1664694.A0A0N1GYJ4"/>
<dbReference type="PANTHER" id="PTHR33048">
    <property type="entry name" value="PTH11-LIKE INTEGRAL MEMBRANE PROTEIN (AFU_ORTHOLOGUE AFUA_5G11245)"/>
    <property type="match status" value="1"/>
</dbReference>
<dbReference type="Proteomes" id="UP000038010">
    <property type="component" value="Unassembled WGS sequence"/>
</dbReference>
<dbReference type="VEuPathDB" id="FungiDB:AB675_11180"/>
<dbReference type="PANTHER" id="PTHR33048:SF47">
    <property type="entry name" value="INTEGRAL MEMBRANE PROTEIN-RELATED"/>
    <property type="match status" value="1"/>
</dbReference>
<evidence type="ECO:0000256" key="6">
    <source>
        <dbReference type="SAM" id="MobiDB-lite"/>
    </source>
</evidence>
<dbReference type="RefSeq" id="XP_017995733.1">
    <property type="nucleotide sequence ID" value="XM_018140005.1"/>
</dbReference>
<feature type="transmembrane region" description="Helical" evidence="7">
    <location>
        <begin position="84"/>
        <end position="103"/>
    </location>
</feature>
<keyword evidence="10" id="KW-1185">Reference proteome</keyword>
<evidence type="ECO:0000313" key="10">
    <source>
        <dbReference type="Proteomes" id="UP000038010"/>
    </source>
</evidence>
<feature type="transmembrane region" description="Helical" evidence="7">
    <location>
        <begin position="200"/>
        <end position="222"/>
    </location>
</feature>
<comment type="subcellular location">
    <subcellularLocation>
        <location evidence="1">Membrane</location>
        <topology evidence="1">Multi-pass membrane protein</topology>
    </subcellularLocation>
</comment>
<protein>
    <recommendedName>
        <fullName evidence="8">Rhodopsin domain-containing protein</fullName>
    </recommendedName>
</protein>
<keyword evidence="2 7" id="KW-0812">Transmembrane</keyword>
<evidence type="ECO:0000313" key="9">
    <source>
        <dbReference type="EMBL" id="KPI35770.1"/>
    </source>
</evidence>
<accession>A0A0N1GYJ4</accession>
<feature type="region of interest" description="Disordered" evidence="6">
    <location>
        <begin position="304"/>
        <end position="328"/>
    </location>
</feature>
<keyword evidence="4 7" id="KW-0472">Membrane</keyword>
<feature type="compositionally biased region" description="Basic and acidic residues" evidence="6">
    <location>
        <begin position="304"/>
        <end position="319"/>
    </location>
</feature>
<reference evidence="9 10" key="1">
    <citation type="submission" date="2015-06" db="EMBL/GenBank/DDBJ databases">
        <title>Draft genome of the ant-associated black yeast Phialophora attae CBS 131958.</title>
        <authorList>
            <person name="Moreno L.F."/>
            <person name="Stielow B.J."/>
            <person name="de Hoog S."/>
            <person name="Vicente V.A."/>
            <person name="Weiss V.A."/>
            <person name="de Vries M."/>
            <person name="Cruz L.M."/>
            <person name="Souza E.M."/>
        </authorList>
    </citation>
    <scope>NUCLEOTIDE SEQUENCE [LARGE SCALE GENOMIC DNA]</scope>
    <source>
        <strain evidence="9 10">CBS 131958</strain>
    </source>
</reference>
<sequence>MPDRGLQAIIVVCIVNGLAGLFIALRCICRFAIVKSPGLEDWTLITAMAMSIVLAVVVDQQRRYGLGKHAVDVPPEDNTMILKMLYISVIVYNAGLILVKFSLLHQYLRFFVERKWRRADYTIMCIVIGGGISIIFTGIFTCNPIPRFWDRAGVEGVCINIQALWYFYASFNLLTDILCWALPIPVLAKLVLPSRQKYTLMFVFTLGLFGCIIGILRMYYLYRATVSTDLTYDNVAAAMWSAIELNVGIVCACVPALRPVVAKVLPSLVAKTRSWTGTGKRAAGRVELVPEGIRDDQGLVVRKESGPKWRDLEEGRSEENASDAGRST</sequence>
<feature type="transmembrane region" description="Helical" evidence="7">
    <location>
        <begin position="41"/>
        <end position="58"/>
    </location>
</feature>
<evidence type="ECO:0000256" key="5">
    <source>
        <dbReference type="ARBA" id="ARBA00038359"/>
    </source>
</evidence>
<dbReference type="AlphaFoldDB" id="A0A0N1GYJ4"/>
<gene>
    <name evidence="9" type="ORF">AB675_11180</name>
</gene>
<evidence type="ECO:0000256" key="1">
    <source>
        <dbReference type="ARBA" id="ARBA00004141"/>
    </source>
</evidence>
<evidence type="ECO:0000256" key="7">
    <source>
        <dbReference type="SAM" id="Phobius"/>
    </source>
</evidence>
<evidence type="ECO:0000256" key="4">
    <source>
        <dbReference type="ARBA" id="ARBA00023136"/>
    </source>
</evidence>
<feature type="domain" description="Rhodopsin" evidence="8">
    <location>
        <begin position="25"/>
        <end position="262"/>
    </location>
</feature>
<dbReference type="Pfam" id="PF20684">
    <property type="entry name" value="Fung_rhodopsin"/>
    <property type="match status" value="1"/>
</dbReference>
<name>A0A0N1GYJ4_9EURO</name>
<comment type="caution">
    <text evidence="9">The sequence shown here is derived from an EMBL/GenBank/DDBJ whole genome shotgun (WGS) entry which is preliminary data.</text>
</comment>